<accession>S2K3X5</accession>
<dbReference type="InParanoid" id="S2K3X5"/>
<dbReference type="Proteomes" id="UP000014254">
    <property type="component" value="Unassembled WGS sequence"/>
</dbReference>
<sequence>MIADSRQKRTFDFGLLLLRSANVNKKVVNVISGDEKPLDVAKIVTPEAIRTQVGRANEETHVWKNSFTDNLLLKRTDLDTVEASSIIDYCADLSKVGHQEKAVALKRLLELTYICAELLAASGFFGSVDGKFLSPFFGSSVQELSSAIRSNFQTISSDVIFIAIEPKQYVRKNRTLNQYYKLNASNNWGFYNKEYEDNGFSPANPLSFQNRHVMHSAASLVIRSFAYKEIQEKEMSRLLLQVLAQEDSSLSAVNRLIKKYLVFLNQHRNSSFSLSPLTETKKELIKIYNNSLTGALKSFNAKQTKLAKERYVARK</sequence>
<keyword evidence="2" id="KW-1185">Reference proteome</keyword>
<dbReference type="VEuPathDB" id="FungiDB:HMPREF1544_06316"/>
<dbReference type="OrthoDB" id="2273165at2759"/>
<name>S2K3X5_MUCC1</name>
<evidence type="ECO:0000313" key="2">
    <source>
        <dbReference type="Proteomes" id="UP000014254"/>
    </source>
</evidence>
<protein>
    <submittedName>
        <fullName evidence="1">Uncharacterized protein</fullName>
    </submittedName>
</protein>
<gene>
    <name evidence="1" type="ORF">HMPREF1544_06316</name>
</gene>
<reference evidence="2" key="1">
    <citation type="submission" date="2013-05" db="EMBL/GenBank/DDBJ databases">
        <title>The Genome sequence of Mucor circinelloides f. circinelloides 1006PhL.</title>
        <authorList>
            <consortium name="The Broad Institute Genomics Platform"/>
            <person name="Cuomo C."/>
            <person name="Earl A."/>
            <person name="Findley K."/>
            <person name="Lee S.C."/>
            <person name="Walker B."/>
            <person name="Young S."/>
            <person name="Zeng Q."/>
            <person name="Gargeya S."/>
            <person name="Fitzgerald M."/>
            <person name="Haas B."/>
            <person name="Abouelleil A."/>
            <person name="Allen A.W."/>
            <person name="Alvarado L."/>
            <person name="Arachchi H.M."/>
            <person name="Berlin A.M."/>
            <person name="Chapman S.B."/>
            <person name="Gainer-Dewar J."/>
            <person name="Goldberg J."/>
            <person name="Griggs A."/>
            <person name="Gujja S."/>
            <person name="Hansen M."/>
            <person name="Howarth C."/>
            <person name="Imamovic A."/>
            <person name="Ireland A."/>
            <person name="Larimer J."/>
            <person name="McCowan C."/>
            <person name="Murphy C."/>
            <person name="Pearson M."/>
            <person name="Poon T.W."/>
            <person name="Priest M."/>
            <person name="Roberts A."/>
            <person name="Saif S."/>
            <person name="Shea T."/>
            <person name="Sisk P."/>
            <person name="Sykes S."/>
            <person name="Wortman J."/>
            <person name="Nusbaum C."/>
            <person name="Birren B."/>
        </authorList>
    </citation>
    <scope>NUCLEOTIDE SEQUENCE [LARGE SCALE GENOMIC DNA]</scope>
    <source>
        <strain evidence="2">1006PhL</strain>
    </source>
</reference>
<proteinExistence type="predicted"/>
<dbReference type="eggNOG" id="ENOG502RAUT">
    <property type="taxonomic scope" value="Eukaryota"/>
</dbReference>
<evidence type="ECO:0000313" key="1">
    <source>
        <dbReference type="EMBL" id="EPB86890.1"/>
    </source>
</evidence>
<organism evidence="1 2">
    <name type="scientific">Mucor circinelloides f. circinelloides (strain 1006PhL)</name>
    <name type="common">Mucormycosis agent</name>
    <name type="synonym">Calyptromyces circinelloides</name>
    <dbReference type="NCBI Taxonomy" id="1220926"/>
    <lineage>
        <taxon>Eukaryota</taxon>
        <taxon>Fungi</taxon>
        <taxon>Fungi incertae sedis</taxon>
        <taxon>Mucoromycota</taxon>
        <taxon>Mucoromycotina</taxon>
        <taxon>Mucoromycetes</taxon>
        <taxon>Mucorales</taxon>
        <taxon>Mucorineae</taxon>
        <taxon>Mucoraceae</taxon>
        <taxon>Mucor</taxon>
    </lineage>
</organism>
<dbReference type="EMBL" id="KE123979">
    <property type="protein sequence ID" value="EPB86890.1"/>
    <property type="molecule type" value="Genomic_DNA"/>
</dbReference>
<dbReference type="AlphaFoldDB" id="S2K3X5"/>